<evidence type="ECO:0000259" key="3">
    <source>
        <dbReference type="Pfam" id="PF13456"/>
    </source>
</evidence>
<dbReference type="Gene3D" id="3.60.10.10">
    <property type="entry name" value="Endonuclease/exonuclease/phosphatase"/>
    <property type="match status" value="1"/>
</dbReference>
<feature type="domain" description="Reverse transcriptase" evidence="1">
    <location>
        <begin position="827"/>
        <end position="920"/>
    </location>
</feature>
<dbReference type="SUPFAM" id="SSF53098">
    <property type="entry name" value="Ribonuclease H-like"/>
    <property type="match status" value="1"/>
</dbReference>
<name>A0AAW2Q5D4_9LAMI</name>
<gene>
    <name evidence="6" type="ORF">Scaly_1254800</name>
</gene>
<dbReference type="InterPro" id="IPR044730">
    <property type="entry name" value="RNase_H-like_dom_plant"/>
</dbReference>
<comment type="caution">
    <text evidence="6">The sequence shown here is derived from an EMBL/GenBank/DDBJ whole genome shotgun (WGS) entry which is preliminary data.</text>
</comment>
<dbReference type="Pfam" id="PF00078">
    <property type="entry name" value="RVT_1"/>
    <property type="match status" value="1"/>
</dbReference>
<evidence type="ECO:0000259" key="2">
    <source>
        <dbReference type="Pfam" id="PF03372"/>
    </source>
</evidence>
<organism evidence="6">
    <name type="scientific">Sesamum calycinum</name>
    <dbReference type="NCBI Taxonomy" id="2727403"/>
    <lineage>
        <taxon>Eukaryota</taxon>
        <taxon>Viridiplantae</taxon>
        <taxon>Streptophyta</taxon>
        <taxon>Embryophyta</taxon>
        <taxon>Tracheophyta</taxon>
        <taxon>Spermatophyta</taxon>
        <taxon>Magnoliopsida</taxon>
        <taxon>eudicotyledons</taxon>
        <taxon>Gunneridae</taxon>
        <taxon>Pentapetalae</taxon>
        <taxon>asterids</taxon>
        <taxon>lamiids</taxon>
        <taxon>Lamiales</taxon>
        <taxon>Pedaliaceae</taxon>
        <taxon>Sesamum</taxon>
    </lineage>
</organism>
<dbReference type="InterPro" id="IPR036397">
    <property type="entry name" value="RNaseH_sf"/>
</dbReference>
<dbReference type="Pfam" id="PF14392">
    <property type="entry name" value="zf-CCHC_4"/>
    <property type="match status" value="1"/>
</dbReference>
<dbReference type="Pfam" id="PF13456">
    <property type="entry name" value="RVT_3"/>
    <property type="match status" value="1"/>
</dbReference>
<dbReference type="InterPro" id="IPR002156">
    <property type="entry name" value="RNaseH_domain"/>
</dbReference>
<feature type="domain" description="Endonuclease/exonuclease/phosphatase" evidence="2">
    <location>
        <begin position="347"/>
        <end position="523"/>
    </location>
</feature>
<proteinExistence type="predicted"/>
<protein>
    <submittedName>
        <fullName evidence="6">Mitochondrial protein</fullName>
    </submittedName>
</protein>
<dbReference type="Pfam" id="PF14111">
    <property type="entry name" value="DUF4283"/>
    <property type="match status" value="1"/>
</dbReference>
<evidence type="ECO:0000259" key="5">
    <source>
        <dbReference type="Pfam" id="PF14392"/>
    </source>
</evidence>
<reference evidence="6" key="2">
    <citation type="journal article" date="2024" name="Plant">
        <title>Genomic evolution and insights into agronomic trait innovations of Sesamum species.</title>
        <authorList>
            <person name="Miao H."/>
            <person name="Wang L."/>
            <person name="Qu L."/>
            <person name="Liu H."/>
            <person name="Sun Y."/>
            <person name="Le M."/>
            <person name="Wang Q."/>
            <person name="Wei S."/>
            <person name="Zheng Y."/>
            <person name="Lin W."/>
            <person name="Duan Y."/>
            <person name="Cao H."/>
            <person name="Xiong S."/>
            <person name="Wang X."/>
            <person name="Wei L."/>
            <person name="Li C."/>
            <person name="Ma Q."/>
            <person name="Ju M."/>
            <person name="Zhao R."/>
            <person name="Li G."/>
            <person name="Mu C."/>
            <person name="Tian Q."/>
            <person name="Mei H."/>
            <person name="Zhang T."/>
            <person name="Gao T."/>
            <person name="Zhang H."/>
        </authorList>
    </citation>
    <scope>NUCLEOTIDE SEQUENCE</scope>
    <source>
        <strain evidence="6">KEN8</strain>
    </source>
</reference>
<dbReference type="InterPro" id="IPR012337">
    <property type="entry name" value="RNaseH-like_sf"/>
</dbReference>
<dbReference type="GO" id="GO:0004523">
    <property type="term" value="F:RNA-DNA hybrid ribonuclease activity"/>
    <property type="evidence" value="ECO:0007669"/>
    <property type="project" value="InterPro"/>
</dbReference>
<dbReference type="EMBL" id="JACGWM010000007">
    <property type="protein sequence ID" value="KAL0362996.1"/>
    <property type="molecule type" value="Genomic_DNA"/>
</dbReference>
<accession>A0AAW2Q5D4</accession>
<dbReference type="CDD" id="cd06222">
    <property type="entry name" value="RNase_H_like"/>
    <property type="match status" value="1"/>
</dbReference>
<dbReference type="Gene3D" id="3.30.420.10">
    <property type="entry name" value="Ribonuclease H-like superfamily/Ribonuclease H"/>
    <property type="match status" value="1"/>
</dbReference>
<dbReference type="SUPFAM" id="SSF56219">
    <property type="entry name" value="DNase I-like"/>
    <property type="match status" value="1"/>
</dbReference>
<evidence type="ECO:0000259" key="1">
    <source>
        <dbReference type="Pfam" id="PF00078"/>
    </source>
</evidence>
<dbReference type="PANTHER" id="PTHR33116">
    <property type="entry name" value="REVERSE TRANSCRIPTASE ZINC-BINDING DOMAIN-CONTAINING PROTEIN-RELATED-RELATED"/>
    <property type="match status" value="1"/>
</dbReference>
<dbReference type="PANTHER" id="PTHR33116:SF86">
    <property type="entry name" value="REVERSE TRANSCRIPTASE DOMAIN-CONTAINING PROTEIN"/>
    <property type="match status" value="1"/>
</dbReference>
<evidence type="ECO:0000259" key="4">
    <source>
        <dbReference type="Pfam" id="PF14111"/>
    </source>
</evidence>
<dbReference type="InterPro" id="IPR025836">
    <property type="entry name" value="Zn_knuckle_CX2CX4HX4C"/>
</dbReference>
<dbReference type="InterPro" id="IPR036691">
    <property type="entry name" value="Endo/exonu/phosph_ase_sf"/>
</dbReference>
<dbReference type="Pfam" id="PF03372">
    <property type="entry name" value="Exo_endo_phos"/>
    <property type="match status" value="1"/>
</dbReference>
<dbReference type="GO" id="GO:0003676">
    <property type="term" value="F:nucleic acid binding"/>
    <property type="evidence" value="ECO:0007669"/>
    <property type="project" value="InterPro"/>
</dbReference>
<evidence type="ECO:0000313" key="6">
    <source>
        <dbReference type="EMBL" id="KAL0362996.1"/>
    </source>
</evidence>
<feature type="domain" description="RNase H type-1" evidence="3">
    <location>
        <begin position="1351"/>
        <end position="1473"/>
    </location>
</feature>
<reference evidence="6" key="1">
    <citation type="submission" date="2020-06" db="EMBL/GenBank/DDBJ databases">
        <authorList>
            <person name="Li T."/>
            <person name="Hu X."/>
            <person name="Zhang T."/>
            <person name="Song X."/>
            <person name="Zhang H."/>
            <person name="Dai N."/>
            <person name="Sheng W."/>
            <person name="Hou X."/>
            <person name="Wei L."/>
        </authorList>
    </citation>
    <scope>NUCLEOTIDE SEQUENCE</scope>
    <source>
        <strain evidence="6">KEN8</strain>
        <tissue evidence="6">Leaf</tissue>
    </source>
</reference>
<dbReference type="InterPro" id="IPR025558">
    <property type="entry name" value="DUF4283"/>
</dbReference>
<feature type="domain" description="DUF4283" evidence="4">
    <location>
        <begin position="111"/>
        <end position="182"/>
    </location>
</feature>
<dbReference type="InterPro" id="IPR005135">
    <property type="entry name" value="Endo/exonuclease/phosphatase"/>
</dbReference>
<feature type="domain" description="Zinc knuckle CX2CX4HX4C" evidence="5">
    <location>
        <begin position="196"/>
        <end position="238"/>
    </location>
</feature>
<sequence length="1498" mass="169220">MGFEPCQGFFLPCSSSPPFFQPRRRHAPRDTDVIIRLAGFAGSPLVLSAHLWTIQRPSVSLVLTFAFSFLPLAMASPLDRLGASLSLTEEEDAGIVLPAGLWHADPVPQGFFIVGRLLSTKPSHPEALQTTLKAAFNPVRGMDFKSIEGDRFLLKFFHVLDRDRVLERSPWAYDKNLLILAPVEASDNPFRIRVAIDTSKPLKRVLKLRTVLGDEQLVTFTYERLPNFCYLFGRLGHLSRVTFNFRTDSVIREQGPSPQFPIYRPASSLQSDSTSQQYRKGAAIFGEFGSPHHPQPPIVQTYTPFGRCYQYNGGDWGGSPAERHESSSVELPRVRGPLDSSEYHTALVFLAETKCSSRQIDALKRRFDMNGLSVDSRGRSGGLAIFWNKSVDVMLQTFSHCHIDASVKLGDDQAWWRFTGMYGEPETCKRDSTWRLLSHLHSQSARSWLCAGDFNEILDQSEKLGGPPRPVWQLRNFRQALVDCELSDLGFSGNPFTWSNHHAFLHTVQERLDRACANPGWTQFFPNASVTHIPVRSLDHVALLVRLVDRPVFANKGFPRGGLRRHGYNKKSVNSQWSKQCFRHDKQRVSKLEKRLATILSGTLTQDLKEEASSIRKELESTAAHAETVWRQRSKALWLRDGDRNTSFFHRRASQRFQTNLITRIKNVRGEWVEKPDDIQQHIISYFRDVFASSHPRGNDIANGIEHLRSLVDASMAEDLLQPYTNRSHCSSLPNGPSQISGAQCLCNVVYKIASKTIANRLKGLLDRIISPTQSDFVPGRLITDNVLLAFELNHFLNTKAKSGQGYMALKLDVSKARSSVWYLIPERGLRQGDPLSPYLFLLCTEAFSSILQRAEADGRIRGVSICRGAPHISHLLFADDTLIFCQASLEGSRAIKEVLETYRRASGQEINFNKSSVAFSRNTRDDLCSQIGADLNIRRENKMELYLGFPSKIARSKKELFSIIRDRIWKHITGWNEKLLSQAGKEVLIKSIVQAIPTYAMSCFRLPVTLLKEIHGMIATFWWGSRGRNRIHWISWQRLCESKLQGGLGFRQLYLFNLAMLAKQLWRIFCSPDRLLGRVLRGRYFPHGDIFAATVGHNPSFTWRSIMAAHKLFRAGYRWRVGNGGSIRVWADPWVPRPVSFRPVTPPAPGFENLRVLNLIDHERGEWNSTLVQEVFLDIDSEVILEIPLSRLGAEDLIIWRYSPNGLFSVRSAYHLTCSLETRPSASHRACLNALSTSRNLNRRIPGLCCVCPFCLEEVEDVMHFLALCSFARQLEKQEIEYFLCICWALWWCRNTKLAEGNYLVPDQVIYFVVRYLESFRSQFLNTSIPLPRARSLRWQGPPPNYVKLNFDGAILNHGTNTGIGIVARDECGTCVGWAAIRVPMRSSGELAEALAAREAVQLALRRGWQYVIVEGDCSSLISKLLSSLKDLSPSGPITVDIIKLVSNFRSCSFQLINCMCNLVAHRLAKSALGFAEGISDIPVSVAPFVALDAIVA</sequence>
<dbReference type="InterPro" id="IPR000477">
    <property type="entry name" value="RT_dom"/>
</dbReference>
<dbReference type="CDD" id="cd01650">
    <property type="entry name" value="RT_nLTR_like"/>
    <property type="match status" value="1"/>
</dbReference>